<name>A0A485KWI8_9STRA</name>
<evidence type="ECO:0000313" key="3">
    <source>
        <dbReference type="Proteomes" id="UP000332933"/>
    </source>
</evidence>
<evidence type="ECO:0000313" key="1">
    <source>
        <dbReference type="EMBL" id="KAF0696467.1"/>
    </source>
</evidence>
<dbReference type="Proteomes" id="UP000332933">
    <property type="component" value="Unassembled WGS sequence"/>
</dbReference>
<organism evidence="2 3">
    <name type="scientific">Aphanomyces stellatus</name>
    <dbReference type="NCBI Taxonomy" id="120398"/>
    <lineage>
        <taxon>Eukaryota</taxon>
        <taxon>Sar</taxon>
        <taxon>Stramenopiles</taxon>
        <taxon>Oomycota</taxon>
        <taxon>Saprolegniomycetes</taxon>
        <taxon>Saprolegniales</taxon>
        <taxon>Verrucalvaceae</taxon>
        <taxon>Aphanomyces</taxon>
    </lineage>
</organism>
<accession>A0A485KWI8</accession>
<dbReference type="EMBL" id="VJMH01005393">
    <property type="protein sequence ID" value="KAF0696467.1"/>
    <property type="molecule type" value="Genomic_DNA"/>
</dbReference>
<proteinExistence type="predicted"/>
<dbReference type="AlphaFoldDB" id="A0A485KWI8"/>
<gene>
    <name evidence="2" type="primary">Aste57867_12779</name>
    <name evidence="1" type="ORF">As57867_012731</name>
    <name evidence="2" type="ORF">ASTE57867_12779</name>
</gene>
<reference evidence="2 3" key="1">
    <citation type="submission" date="2019-03" db="EMBL/GenBank/DDBJ databases">
        <authorList>
            <person name="Gaulin E."/>
            <person name="Dumas B."/>
        </authorList>
    </citation>
    <scope>NUCLEOTIDE SEQUENCE [LARGE SCALE GENOMIC DNA]</scope>
    <source>
        <strain evidence="2">CBS 568.67</strain>
    </source>
</reference>
<protein>
    <submittedName>
        <fullName evidence="2">Aste57867_12779 protein</fullName>
    </submittedName>
</protein>
<evidence type="ECO:0000313" key="2">
    <source>
        <dbReference type="EMBL" id="VFT89628.1"/>
    </source>
</evidence>
<sequence>MGLLVLPLVSVYLAIDRFYVQPSRELERQRRLGHPCVRRQEARRFQRLHNCDVGTNNETVYAAKCSRCGSPPHAAPSALVLLVVAFKSPKTKLKRG</sequence>
<dbReference type="EMBL" id="CAADRA010005414">
    <property type="protein sequence ID" value="VFT89628.1"/>
    <property type="molecule type" value="Genomic_DNA"/>
</dbReference>
<reference evidence="1" key="2">
    <citation type="submission" date="2019-06" db="EMBL/GenBank/DDBJ databases">
        <title>Genomics analysis of Aphanomyces spp. identifies a new class of oomycete effector associated with host adaptation.</title>
        <authorList>
            <person name="Gaulin E."/>
        </authorList>
    </citation>
    <scope>NUCLEOTIDE SEQUENCE</scope>
    <source>
        <strain evidence="1">CBS 578.67</strain>
    </source>
</reference>
<keyword evidence="3" id="KW-1185">Reference proteome</keyword>